<evidence type="ECO:0000256" key="7">
    <source>
        <dbReference type="ARBA" id="ARBA00022989"/>
    </source>
</evidence>
<keyword evidence="9" id="KW-0325">Glycoprotein</keyword>
<dbReference type="PANTHER" id="PTHR31392">
    <property type="entry name" value="ALPHA-1,3-MANNOSYLTRANSFERASE MNN1-RELATED"/>
    <property type="match status" value="1"/>
</dbReference>
<evidence type="ECO:0000256" key="3">
    <source>
        <dbReference type="ARBA" id="ARBA00022676"/>
    </source>
</evidence>
<evidence type="ECO:0000256" key="6">
    <source>
        <dbReference type="ARBA" id="ARBA00022968"/>
    </source>
</evidence>
<dbReference type="EMBL" id="BLKG01000071">
    <property type="protein sequence ID" value="GFF90975.1"/>
    <property type="molecule type" value="Genomic_DNA"/>
</dbReference>
<dbReference type="Pfam" id="PF11051">
    <property type="entry name" value="Mannosyl_trans3"/>
    <property type="match status" value="1"/>
</dbReference>
<keyword evidence="6" id="KW-0735">Signal-anchor</keyword>
<protein>
    <recommendedName>
        <fullName evidence="12">Alpha-1,3-mannosyltransferase</fullName>
    </recommendedName>
</protein>
<gene>
    <name evidence="10" type="ORF">IFM53868_06348</name>
</gene>
<evidence type="ECO:0000256" key="1">
    <source>
        <dbReference type="ARBA" id="ARBA00004606"/>
    </source>
</evidence>
<comment type="caution">
    <text evidence="10">The sequence shown here is derived from an EMBL/GenBank/DDBJ whole genome shotgun (WGS) entry which is preliminary data.</text>
</comment>
<evidence type="ECO:0000313" key="11">
    <source>
        <dbReference type="Proteomes" id="UP000465266"/>
    </source>
</evidence>
<evidence type="ECO:0000313" key="10">
    <source>
        <dbReference type="EMBL" id="GFF90975.1"/>
    </source>
</evidence>
<dbReference type="InterPro" id="IPR029044">
    <property type="entry name" value="Nucleotide-diphossugar_trans"/>
</dbReference>
<comment type="similarity">
    <text evidence="2">Belongs to the MNN1/MNT family.</text>
</comment>
<sequence>MTSTDRIREMSLRARTFKLLFEAWESLHPSLTNNLGIDLAQAIRAYEKLRFVLSKMSTLLFPWSMPLVGDHMDLHVRAYSGRRGIVITAGNNQAPYLLTSIPSIRWLGCDLPIEIMYLGDADLSPSFQADLESLPGVTIRDLSLMVNDDGWKLAGWAAKPFSILFSSFREVMLVDADALFFVDPEVLFDDASYQDTGTLFFRDRLFMPESKKEWLNKILPHPPSSKVKESRFWTGESGHMQESGVVLVDKWRHFVALLMVAKLNGPDRDTRDGKQGVYEMVYGDKETYWLGWEMVGDTDYTFHGGDAGTMGGIKEIQSQEEQNASNTIDNGSNIDSATICAPQLLHLDSRNRPIWFNGWLLPNKFKDQGQQHPGYFEAYLKEPRNIRDPSPWQLGDSNICCLTSEYLFNFSEDEKTVINMIINTWK</sequence>
<keyword evidence="5" id="KW-0812">Transmembrane</keyword>
<accession>A0ABQ1AZL5</accession>
<proteinExistence type="inferred from homology"/>
<evidence type="ECO:0000256" key="4">
    <source>
        <dbReference type="ARBA" id="ARBA00022679"/>
    </source>
</evidence>
<dbReference type="PANTHER" id="PTHR31392:SF1">
    <property type="entry name" value="ALPHA-1,3-MANNOSYLTRANSFERASE MNN1-RELATED"/>
    <property type="match status" value="1"/>
</dbReference>
<comment type="subcellular location">
    <subcellularLocation>
        <location evidence="1">Membrane</location>
        <topology evidence="1">Single-pass type II membrane protein</topology>
    </subcellularLocation>
</comment>
<evidence type="ECO:0008006" key="12">
    <source>
        <dbReference type="Google" id="ProtNLM"/>
    </source>
</evidence>
<organism evidence="10 11">
    <name type="scientific">Aspergillus udagawae</name>
    <dbReference type="NCBI Taxonomy" id="91492"/>
    <lineage>
        <taxon>Eukaryota</taxon>
        <taxon>Fungi</taxon>
        <taxon>Dikarya</taxon>
        <taxon>Ascomycota</taxon>
        <taxon>Pezizomycotina</taxon>
        <taxon>Eurotiomycetes</taxon>
        <taxon>Eurotiomycetidae</taxon>
        <taxon>Eurotiales</taxon>
        <taxon>Aspergillaceae</taxon>
        <taxon>Aspergillus</taxon>
        <taxon>Aspergillus subgen. Fumigati</taxon>
    </lineage>
</organism>
<dbReference type="InterPro" id="IPR022751">
    <property type="entry name" value="Alpha_mannosyltransferase"/>
</dbReference>
<evidence type="ECO:0000256" key="2">
    <source>
        <dbReference type="ARBA" id="ARBA00009105"/>
    </source>
</evidence>
<name>A0ABQ1AZL5_9EURO</name>
<evidence type="ECO:0000256" key="9">
    <source>
        <dbReference type="ARBA" id="ARBA00023180"/>
    </source>
</evidence>
<evidence type="ECO:0000256" key="5">
    <source>
        <dbReference type="ARBA" id="ARBA00022692"/>
    </source>
</evidence>
<keyword evidence="3" id="KW-0328">Glycosyltransferase</keyword>
<dbReference type="SUPFAM" id="SSF53448">
    <property type="entry name" value="Nucleotide-diphospho-sugar transferases"/>
    <property type="match status" value="1"/>
</dbReference>
<reference evidence="10 11" key="1">
    <citation type="submission" date="2020-01" db="EMBL/GenBank/DDBJ databases">
        <title>Draft genome sequence of Aspergillus udagawae IFM 53868.</title>
        <authorList>
            <person name="Takahashi H."/>
            <person name="Yaguchi T."/>
        </authorList>
    </citation>
    <scope>NUCLEOTIDE SEQUENCE [LARGE SCALE GENOMIC DNA]</scope>
    <source>
        <strain evidence="10 11">IFM 53868</strain>
    </source>
</reference>
<evidence type="ECO:0000256" key="8">
    <source>
        <dbReference type="ARBA" id="ARBA00023136"/>
    </source>
</evidence>
<keyword evidence="4" id="KW-0808">Transferase</keyword>
<keyword evidence="11" id="KW-1185">Reference proteome</keyword>
<keyword evidence="8" id="KW-0472">Membrane</keyword>
<keyword evidence="7" id="KW-1133">Transmembrane helix</keyword>
<dbReference type="Proteomes" id="UP000465266">
    <property type="component" value="Unassembled WGS sequence"/>
</dbReference>